<dbReference type="Proteomes" id="UP000611640">
    <property type="component" value="Chromosome"/>
</dbReference>
<evidence type="ECO:0000256" key="1">
    <source>
        <dbReference type="ARBA" id="ARBA00001933"/>
    </source>
</evidence>
<dbReference type="InterPro" id="IPR015422">
    <property type="entry name" value="PyrdxlP-dep_Trfase_small"/>
</dbReference>
<dbReference type="GO" id="GO:0008483">
    <property type="term" value="F:transaminase activity"/>
    <property type="evidence" value="ECO:0007669"/>
    <property type="project" value="TreeGrafter"/>
</dbReference>
<dbReference type="CDD" id="cd00616">
    <property type="entry name" value="AHBA_syn"/>
    <property type="match status" value="1"/>
</dbReference>
<dbReference type="InterPro" id="IPR000653">
    <property type="entry name" value="DegT/StrS_aminotransferase"/>
</dbReference>
<dbReference type="GO" id="GO:0000271">
    <property type="term" value="P:polysaccharide biosynthetic process"/>
    <property type="evidence" value="ECO:0007669"/>
    <property type="project" value="TreeGrafter"/>
</dbReference>
<accession>A0A7R7DLM3</accession>
<comment type="similarity">
    <text evidence="3 4">Belongs to the DegT/DnrJ/EryC1 family.</text>
</comment>
<dbReference type="PANTHER" id="PTHR30244">
    <property type="entry name" value="TRANSAMINASE"/>
    <property type="match status" value="1"/>
</dbReference>
<comment type="cofactor">
    <cofactor evidence="1">
        <name>pyridoxal 5'-phosphate</name>
        <dbReference type="ChEBI" id="CHEBI:597326"/>
    </cofactor>
</comment>
<proteinExistence type="inferred from homology"/>
<keyword evidence="6" id="KW-1185">Reference proteome</keyword>
<reference evidence="5 6" key="1">
    <citation type="submission" date="2020-08" db="EMBL/GenBank/DDBJ databases">
        <title>Whole genome shotgun sequence of Actinocatenispora thailandica NBRC 105041.</title>
        <authorList>
            <person name="Komaki H."/>
            <person name="Tamura T."/>
        </authorList>
    </citation>
    <scope>NUCLEOTIDE SEQUENCE [LARGE SCALE GENOMIC DNA]</scope>
    <source>
        <strain evidence="5 6">NBRC 105041</strain>
    </source>
</reference>
<dbReference type="Gene3D" id="3.40.640.10">
    <property type="entry name" value="Type I PLP-dependent aspartate aminotransferase-like (Major domain)"/>
    <property type="match status" value="1"/>
</dbReference>
<dbReference type="SUPFAM" id="SSF53383">
    <property type="entry name" value="PLP-dependent transferases"/>
    <property type="match status" value="1"/>
</dbReference>
<dbReference type="Pfam" id="PF01041">
    <property type="entry name" value="DegT_DnrJ_EryC1"/>
    <property type="match status" value="1"/>
</dbReference>
<evidence type="ECO:0000313" key="6">
    <source>
        <dbReference type="Proteomes" id="UP000611640"/>
    </source>
</evidence>
<name>A0A7R7DLM3_9ACTN</name>
<dbReference type="InterPro" id="IPR015424">
    <property type="entry name" value="PyrdxlP-dep_Trfase"/>
</dbReference>
<dbReference type="KEGG" id="atl:Athai_13700"/>
<dbReference type="AlphaFoldDB" id="A0A7R7DLM3"/>
<keyword evidence="2 4" id="KW-0663">Pyridoxal phosphate</keyword>
<protein>
    <submittedName>
        <fullName evidence="5">LPS biosynthesis protein</fullName>
    </submittedName>
</protein>
<dbReference type="RefSeq" id="WP_203960690.1">
    <property type="nucleotide sequence ID" value="NZ_AP023355.1"/>
</dbReference>
<evidence type="ECO:0000313" key="5">
    <source>
        <dbReference type="EMBL" id="BCJ33867.1"/>
    </source>
</evidence>
<dbReference type="EMBL" id="AP023355">
    <property type="protein sequence ID" value="BCJ33867.1"/>
    <property type="molecule type" value="Genomic_DNA"/>
</dbReference>
<dbReference type="NCBIfam" id="NF011936">
    <property type="entry name" value="PRK15407.1"/>
    <property type="match status" value="1"/>
</dbReference>
<sequence length="580" mass="64045">MAISIAPGAVVAWEAESPSDRRLGVVLGELSETAKYVVASASWGIGGDQTVNIQAEDFVRRPVDEDDDLQISHLDTSTLPADSLTVVGQISGPALSRALRARITDTSRWFYETYHHPRRTEANTSAVPYSGRVFDHRELEFAVEASLDFWLTLGRFGERLQRDLARYLGVRRTVLVNSGSSANLLAVSALTSSLLGDRALRPGDEVITTACGFPTTVNPILQNDCVAVLVDTDPGSGNVDVTQLEAALTERTKAVILAHALGNPFNIDAVLDFCRRHELWLVEDTCDALGSTYRSPAGPALVGRFGDLSTLSFYPAHHITMGEGGAVNVVSDPMLVRAVESLRDWGRDCWCDSGQDNICGKRFSWQLGDLPQGYDHKFVYSHVGYNLKPTDWQAAIGCAQFEKLPEFNRLRRRNWELLREAFGRYEDLFELPYPEDGSDPSWFGFKVLPRPDAPFGRSEIVGFFESHRVQTRMIFGGNLIRQPAYWDRVRADGTPAVRTVGQMTGADRIMNSGFFIGVYPGLTEAHIERVGNVLDQFVDGLSAGAVAMPGVVDLRRAARDLSPRRQAVRDLREQTGPSRL</sequence>
<gene>
    <name evidence="5" type="primary">rfbH</name>
    <name evidence="5" type="ORF">Athai_13700</name>
</gene>
<dbReference type="FunFam" id="3.40.640.10:FF:000079">
    <property type="entry name" value="LPS biosynthesis protein"/>
    <property type="match status" value="1"/>
</dbReference>
<evidence type="ECO:0000256" key="2">
    <source>
        <dbReference type="ARBA" id="ARBA00022898"/>
    </source>
</evidence>
<dbReference type="PANTHER" id="PTHR30244:SF34">
    <property type="entry name" value="DTDP-4-AMINO-4,6-DIDEOXYGALACTOSE TRANSAMINASE"/>
    <property type="match status" value="1"/>
</dbReference>
<organism evidence="5 6">
    <name type="scientific">Actinocatenispora thailandica</name>
    <dbReference type="NCBI Taxonomy" id="227318"/>
    <lineage>
        <taxon>Bacteria</taxon>
        <taxon>Bacillati</taxon>
        <taxon>Actinomycetota</taxon>
        <taxon>Actinomycetes</taxon>
        <taxon>Micromonosporales</taxon>
        <taxon>Micromonosporaceae</taxon>
        <taxon>Actinocatenispora</taxon>
    </lineage>
</organism>
<evidence type="ECO:0000256" key="4">
    <source>
        <dbReference type="RuleBase" id="RU004508"/>
    </source>
</evidence>
<dbReference type="Gene3D" id="3.90.1150.10">
    <property type="entry name" value="Aspartate Aminotransferase, domain 1"/>
    <property type="match status" value="1"/>
</dbReference>
<evidence type="ECO:0000256" key="3">
    <source>
        <dbReference type="ARBA" id="ARBA00037999"/>
    </source>
</evidence>
<dbReference type="InterPro" id="IPR015421">
    <property type="entry name" value="PyrdxlP-dep_Trfase_major"/>
</dbReference>
<dbReference type="GO" id="GO:0030170">
    <property type="term" value="F:pyridoxal phosphate binding"/>
    <property type="evidence" value="ECO:0007669"/>
    <property type="project" value="TreeGrafter"/>
</dbReference>